<reference evidence="7" key="1">
    <citation type="submission" date="2021-10" db="EMBL/GenBank/DDBJ databases">
        <title>De novo Genome Assembly of Clathrus columnatus (Basidiomycota, Fungi) Using Illumina and Nanopore Sequence Data.</title>
        <authorList>
            <person name="Ogiso-Tanaka E."/>
            <person name="Itagaki H."/>
            <person name="Hosoya T."/>
            <person name="Hosaka K."/>
        </authorList>
    </citation>
    <scope>NUCLEOTIDE SEQUENCE</scope>
    <source>
        <strain evidence="7">MO-923</strain>
    </source>
</reference>
<dbReference type="PANTHER" id="PTHR11802">
    <property type="entry name" value="SERINE PROTEASE FAMILY S10 SERINE CARBOXYPEPTIDASE"/>
    <property type="match status" value="1"/>
</dbReference>
<dbReference type="PRINTS" id="PR00724">
    <property type="entry name" value="CRBOXYPTASEC"/>
</dbReference>
<keyword evidence="4" id="KW-0378">Hydrolase</keyword>
<evidence type="ECO:0000256" key="4">
    <source>
        <dbReference type="ARBA" id="ARBA00022801"/>
    </source>
</evidence>
<dbReference type="Proteomes" id="UP001050691">
    <property type="component" value="Unassembled WGS sequence"/>
</dbReference>
<proteinExistence type="inferred from homology"/>
<feature type="chain" id="PRO_5043820139" description="Serine carboxypeptidase" evidence="6">
    <location>
        <begin position="19"/>
        <end position="651"/>
    </location>
</feature>
<keyword evidence="3" id="KW-0645">Protease</keyword>
<dbReference type="GO" id="GO:0004185">
    <property type="term" value="F:serine-type carboxypeptidase activity"/>
    <property type="evidence" value="ECO:0007669"/>
    <property type="project" value="InterPro"/>
</dbReference>
<feature type="signal peptide" evidence="6">
    <location>
        <begin position="1"/>
        <end position="18"/>
    </location>
</feature>
<dbReference type="Gene3D" id="3.40.50.1820">
    <property type="entry name" value="alpha/beta hydrolase"/>
    <property type="match status" value="1"/>
</dbReference>
<evidence type="ECO:0000256" key="6">
    <source>
        <dbReference type="SAM" id="SignalP"/>
    </source>
</evidence>
<evidence type="ECO:0000313" key="8">
    <source>
        <dbReference type="Proteomes" id="UP001050691"/>
    </source>
</evidence>
<dbReference type="InterPro" id="IPR001563">
    <property type="entry name" value="Peptidase_S10"/>
</dbReference>
<dbReference type="GO" id="GO:0006508">
    <property type="term" value="P:proteolysis"/>
    <property type="evidence" value="ECO:0007669"/>
    <property type="project" value="UniProtKB-KW"/>
</dbReference>
<evidence type="ECO:0000256" key="1">
    <source>
        <dbReference type="ARBA" id="ARBA00009431"/>
    </source>
</evidence>
<dbReference type="PANTHER" id="PTHR11802:SF479">
    <property type="entry name" value="CARBOXYPEPTIDASE"/>
    <property type="match status" value="1"/>
</dbReference>
<dbReference type="InterPro" id="IPR029058">
    <property type="entry name" value="AB_hydrolase_fold"/>
</dbReference>
<evidence type="ECO:0008006" key="9">
    <source>
        <dbReference type="Google" id="ProtNLM"/>
    </source>
</evidence>
<dbReference type="EMBL" id="BPWL01000005">
    <property type="protein sequence ID" value="GJJ10173.1"/>
    <property type="molecule type" value="Genomic_DNA"/>
</dbReference>
<accession>A0AAV5A9M1</accession>
<gene>
    <name evidence="7" type="ORF">Clacol_004399</name>
</gene>
<name>A0AAV5A9M1_9AGAM</name>
<protein>
    <recommendedName>
        <fullName evidence="9">Serine carboxypeptidase</fullName>
    </recommendedName>
</protein>
<comment type="similarity">
    <text evidence="1">Belongs to the peptidase S10 family.</text>
</comment>
<evidence type="ECO:0000313" key="7">
    <source>
        <dbReference type="EMBL" id="GJJ10173.1"/>
    </source>
</evidence>
<evidence type="ECO:0000256" key="3">
    <source>
        <dbReference type="ARBA" id="ARBA00022670"/>
    </source>
</evidence>
<evidence type="ECO:0000256" key="2">
    <source>
        <dbReference type="ARBA" id="ARBA00022645"/>
    </source>
</evidence>
<evidence type="ECO:0000256" key="5">
    <source>
        <dbReference type="ARBA" id="ARBA00023180"/>
    </source>
</evidence>
<keyword evidence="6" id="KW-0732">Signal</keyword>
<dbReference type="AlphaFoldDB" id="A0AAV5A9M1"/>
<keyword evidence="8" id="KW-1185">Reference proteome</keyword>
<dbReference type="Pfam" id="PF00450">
    <property type="entry name" value="Peptidase_S10"/>
    <property type="match status" value="2"/>
</dbReference>
<dbReference type="SUPFAM" id="SSF53474">
    <property type="entry name" value="alpha/beta-Hydrolases"/>
    <property type="match status" value="1"/>
</dbReference>
<organism evidence="7 8">
    <name type="scientific">Clathrus columnatus</name>
    <dbReference type="NCBI Taxonomy" id="1419009"/>
    <lineage>
        <taxon>Eukaryota</taxon>
        <taxon>Fungi</taxon>
        <taxon>Dikarya</taxon>
        <taxon>Basidiomycota</taxon>
        <taxon>Agaricomycotina</taxon>
        <taxon>Agaricomycetes</taxon>
        <taxon>Phallomycetidae</taxon>
        <taxon>Phallales</taxon>
        <taxon>Clathraceae</taxon>
        <taxon>Clathrus</taxon>
    </lineage>
</organism>
<comment type="caution">
    <text evidence="7">The sequence shown here is derived from an EMBL/GenBank/DDBJ whole genome shotgun (WGS) entry which is preliminary data.</text>
</comment>
<keyword evidence="2" id="KW-0121">Carboxypeptidase</keyword>
<keyword evidence="5" id="KW-0325">Glycoprotein</keyword>
<sequence>MLPFLLSGLLSLLPLVQGQDINSFPQQYPGIPNDDYIFNSSNQQQWQNYYRVNVTSLPNATECTMPSSFAGNVPVNRPGIQNDTLFFWALETSPGSLTNASSNEPWMVWLNGGPGSSSLVGLFFEHGPCLIADNFSLAANPFSIHHLADIFYVDQPVGTGYSTASKKGYIPNEDQMGEDFMGFLANLVEIFPSLKTRPFYLIGEILHVHIDTKHAYEGTYIPYITKTYFGMENPPVQLKHFAIGDGSMGSIEEFEDATMVAVLETYPQLIDYDIDVYKYFREQLHLCGYDLNLTFPQTTSLPTLRPEFIGFASIEDENILSTSAIRKNSRSKNMDIFRKMVKGQNNLSKRDVQTEQRKRQFQAEVNALKRSPSSFIARRDLSGRANGTIDPFYECQLLDEVIDYALNFTEPWNECQVLPDKRTVDAIHAPQSSTNVFGDPSPAPIVFFSELATNSSQRGVSWTFFSGQADFLVASMSTIATIQNTTFGGTRGFTKPPGTAWYGQDGQLAGVVHQERNVSFLLFQGAGHLLSQWQPNHYQTAIREFVLGNNTNGSMDASGNLIGTPFALSHAFNIQAEDDPIFTGSGTTLGSTTWPSATIASWNSAIAPFITNTPTAGSNPKNGFVPLGSGISLGSLLCQCLLMAGALMFVY</sequence>